<dbReference type="AlphaFoldDB" id="A0A7T7ZYK3"/>
<evidence type="ECO:0000313" key="3">
    <source>
        <dbReference type="Proteomes" id="UP000595426"/>
    </source>
</evidence>
<sequence length="184" mass="20401">MKKIFLTLFIIAAGIGVNAQISKLEKLFDQYQDTKGVTSIKIAKPMFNLLNKLDIQDAGIDQIRPLIKDVNSIKILIFEKNKKDSIAPTVNMSKIRDEINSSIKNLKYEELMTVNSDGKKIKFLTQDTTTSVVKDLLLSITGDDENLFLLLDGKVNVDDISKLVNSDEKGDKGGKGPKGDKGKK</sequence>
<dbReference type="Pfam" id="PF14060">
    <property type="entry name" value="DUF4252"/>
    <property type="match status" value="1"/>
</dbReference>
<reference evidence="2 3" key="1">
    <citation type="submission" date="2020-12" db="EMBL/GenBank/DDBJ databases">
        <title>FDA dAtabase for Regulatory Grade micrObial Sequences (FDA-ARGOS): Supporting development and validation of Infectious Disease Dx tests.</title>
        <authorList>
            <person name="Kerrigan L."/>
            <person name="Long C."/>
            <person name="Tallon L."/>
            <person name="Sadzewicz L."/>
            <person name="Zhao X."/>
            <person name="Boylan J."/>
            <person name="Ott S."/>
            <person name="Bowen H."/>
            <person name="Vavikolanu K."/>
            <person name="Mehta A."/>
            <person name="Aluvathingal J."/>
            <person name="Nadendla S."/>
            <person name="Yan Y."/>
            <person name="Sichtig H."/>
        </authorList>
    </citation>
    <scope>NUCLEOTIDE SEQUENCE [LARGE SCALE GENOMIC DNA]</scope>
    <source>
        <strain evidence="2 3">FDAARGOS_1031</strain>
    </source>
</reference>
<accession>A0A7T7ZYK3</accession>
<dbReference type="GeneID" id="93134444"/>
<dbReference type="OrthoDB" id="1237646at2"/>
<dbReference type="InterPro" id="IPR025348">
    <property type="entry name" value="DUF4252"/>
</dbReference>
<dbReference type="RefSeq" id="WP_034868096.1">
    <property type="nucleotide sequence ID" value="NZ_CAJJUP010000002.1"/>
</dbReference>
<dbReference type="EMBL" id="CP067018">
    <property type="protein sequence ID" value="QQN59921.1"/>
    <property type="molecule type" value="Genomic_DNA"/>
</dbReference>
<protein>
    <submittedName>
        <fullName evidence="2">DUF4252 domain-containing protein</fullName>
    </submittedName>
</protein>
<organism evidence="2 3">
    <name type="scientific">Elizabethkingia bruuniana</name>
    <dbReference type="NCBI Taxonomy" id="1756149"/>
    <lineage>
        <taxon>Bacteria</taxon>
        <taxon>Pseudomonadati</taxon>
        <taxon>Bacteroidota</taxon>
        <taxon>Flavobacteriia</taxon>
        <taxon>Flavobacteriales</taxon>
        <taxon>Weeksellaceae</taxon>
        <taxon>Elizabethkingia</taxon>
    </lineage>
</organism>
<proteinExistence type="predicted"/>
<dbReference type="KEGG" id="egm:AYC65_16105"/>
<dbReference type="Proteomes" id="UP000595426">
    <property type="component" value="Chromosome"/>
</dbReference>
<name>A0A7T7ZYK3_9FLAO</name>
<keyword evidence="3" id="KW-1185">Reference proteome</keyword>
<gene>
    <name evidence="2" type="ORF">I6H88_04880</name>
</gene>
<evidence type="ECO:0000256" key="1">
    <source>
        <dbReference type="SAM" id="MobiDB-lite"/>
    </source>
</evidence>
<feature type="region of interest" description="Disordered" evidence="1">
    <location>
        <begin position="164"/>
        <end position="184"/>
    </location>
</feature>
<evidence type="ECO:0000313" key="2">
    <source>
        <dbReference type="EMBL" id="QQN59921.1"/>
    </source>
</evidence>